<feature type="chain" id="PRO_5002432521" evidence="1">
    <location>
        <begin position="17"/>
        <end position="53"/>
    </location>
</feature>
<dbReference type="EMBL" id="GBXM01059558">
    <property type="protein sequence ID" value="JAH49019.1"/>
    <property type="molecule type" value="Transcribed_RNA"/>
</dbReference>
<keyword evidence="1" id="KW-0732">Signal</keyword>
<proteinExistence type="predicted"/>
<feature type="signal peptide" evidence="1">
    <location>
        <begin position="1"/>
        <end position="16"/>
    </location>
</feature>
<accession>A0A0E9T5U2</accession>
<evidence type="ECO:0000313" key="2">
    <source>
        <dbReference type="EMBL" id="JAH49019.1"/>
    </source>
</evidence>
<protein>
    <submittedName>
        <fullName evidence="2">Uncharacterized protein</fullName>
    </submittedName>
</protein>
<reference evidence="2" key="1">
    <citation type="submission" date="2014-11" db="EMBL/GenBank/DDBJ databases">
        <authorList>
            <person name="Amaro Gonzalez C."/>
        </authorList>
    </citation>
    <scope>NUCLEOTIDE SEQUENCE</scope>
</reference>
<organism evidence="2">
    <name type="scientific">Anguilla anguilla</name>
    <name type="common">European freshwater eel</name>
    <name type="synonym">Muraena anguilla</name>
    <dbReference type="NCBI Taxonomy" id="7936"/>
    <lineage>
        <taxon>Eukaryota</taxon>
        <taxon>Metazoa</taxon>
        <taxon>Chordata</taxon>
        <taxon>Craniata</taxon>
        <taxon>Vertebrata</taxon>
        <taxon>Euteleostomi</taxon>
        <taxon>Actinopterygii</taxon>
        <taxon>Neopterygii</taxon>
        <taxon>Teleostei</taxon>
        <taxon>Anguilliformes</taxon>
        <taxon>Anguillidae</taxon>
        <taxon>Anguilla</taxon>
    </lineage>
</organism>
<reference evidence="2" key="2">
    <citation type="journal article" date="2015" name="Fish Shellfish Immunol.">
        <title>Early steps in the European eel (Anguilla anguilla)-Vibrio vulnificus interaction in the gills: Role of the RtxA13 toxin.</title>
        <authorList>
            <person name="Callol A."/>
            <person name="Pajuelo D."/>
            <person name="Ebbesson L."/>
            <person name="Teles M."/>
            <person name="MacKenzie S."/>
            <person name="Amaro C."/>
        </authorList>
    </citation>
    <scope>NUCLEOTIDE SEQUENCE</scope>
</reference>
<sequence>MSLLNRTCLFLRCTCAVLLPANLLIGYLSRQDRCQEFCMICEVMISCCKNQSF</sequence>
<name>A0A0E9T5U2_ANGAN</name>
<evidence type="ECO:0000256" key="1">
    <source>
        <dbReference type="SAM" id="SignalP"/>
    </source>
</evidence>
<dbReference type="AlphaFoldDB" id="A0A0E9T5U2"/>